<dbReference type="AlphaFoldDB" id="A0ABD0JWN0"/>
<feature type="non-terminal residue" evidence="1">
    <location>
        <position position="116"/>
    </location>
</feature>
<evidence type="ECO:0000313" key="2">
    <source>
        <dbReference type="Proteomes" id="UP001519460"/>
    </source>
</evidence>
<dbReference type="Proteomes" id="UP001519460">
    <property type="component" value="Unassembled WGS sequence"/>
</dbReference>
<gene>
    <name evidence="1" type="ORF">BaRGS_00029634</name>
</gene>
<reference evidence="1 2" key="1">
    <citation type="journal article" date="2023" name="Sci. Data">
        <title>Genome assembly of the Korean intertidal mud-creeper Batillaria attramentaria.</title>
        <authorList>
            <person name="Patra A.K."/>
            <person name="Ho P.T."/>
            <person name="Jun S."/>
            <person name="Lee S.J."/>
            <person name="Kim Y."/>
            <person name="Won Y.J."/>
        </authorList>
    </citation>
    <scope>NUCLEOTIDE SEQUENCE [LARGE SCALE GENOMIC DNA]</scope>
    <source>
        <strain evidence="1">Wonlab-2016</strain>
    </source>
</reference>
<organism evidence="1 2">
    <name type="scientific">Batillaria attramentaria</name>
    <dbReference type="NCBI Taxonomy" id="370345"/>
    <lineage>
        <taxon>Eukaryota</taxon>
        <taxon>Metazoa</taxon>
        <taxon>Spiralia</taxon>
        <taxon>Lophotrochozoa</taxon>
        <taxon>Mollusca</taxon>
        <taxon>Gastropoda</taxon>
        <taxon>Caenogastropoda</taxon>
        <taxon>Sorbeoconcha</taxon>
        <taxon>Cerithioidea</taxon>
        <taxon>Batillariidae</taxon>
        <taxon>Batillaria</taxon>
    </lineage>
</organism>
<sequence length="116" mass="13088">MSSDKEENTSVSDLLVEILQEEDGQLCTSQRTIDSIIADLQGAPPIEGLQKLQEELKDKSERLKTFIRDRLPSIIDQPGAAISDVRRLKEQCRPPPSELIQELRRCASGLMKVWDV</sequence>
<evidence type="ECO:0000313" key="1">
    <source>
        <dbReference type="EMBL" id="KAK7479116.1"/>
    </source>
</evidence>
<proteinExistence type="predicted"/>
<protein>
    <submittedName>
        <fullName evidence="1">Uncharacterized protein</fullName>
    </submittedName>
</protein>
<keyword evidence="2" id="KW-1185">Reference proteome</keyword>
<accession>A0ABD0JWN0</accession>
<dbReference type="EMBL" id="JACVVK020000310">
    <property type="protein sequence ID" value="KAK7479116.1"/>
    <property type="molecule type" value="Genomic_DNA"/>
</dbReference>
<name>A0ABD0JWN0_9CAEN</name>
<comment type="caution">
    <text evidence="1">The sequence shown here is derived from an EMBL/GenBank/DDBJ whole genome shotgun (WGS) entry which is preliminary data.</text>
</comment>